<organism evidence="1 2">
    <name type="scientific">Arsenophonus nasoniae</name>
    <name type="common">son-killer infecting Nasonia vitripennis</name>
    <dbReference type="NCBI Taxonomy" id="638"/>
    <lineage>
        <taxon>Bacteria</taxon>
        <taxon>Pseudomonadati</taxon>
        <taxon>Pseudomonadota</taxon>
        <taxon>Gammaproteobacteria</taxon>
        <taxon>Enterobacterales</taxon>
        <taxon>Morganellaceae</taxon>
        <taxon>Arsenophonus</taxon>
    </lineage>
</organism>
<protein>
    <submittedName>
        <fullName evidence="1">Uncharacterized protein</fullName>
    </submittedName>
</protein>
<gene>
    <name evidence="1" type="ORF">QE207_02940</name>
</gene>
<dbReference type="RefSeq" id="WP_280629466.1">
    <property type="nucleotide sequence ID" value="NZ_CP123498.1"/>
</dbReference>
<evidence type="ECO:0000313" key="1">
    <source>
        <dbReference type="EMBL" id="WGL95597.1"/>
    </source>
</evidence>
<accession>A0AA95K868</accession>
<dbReference type="EMBL" id="CP123498">
    <property type="protein sequence ID" value="WGL95597.1"/>
    <property type="molecule type" value="Genomic_DNA"/>
</dbReference>
<evidence type="ECO:0000313" key="2">
    <source>
        <dbReference type="Proteomes" id="UP001177597"/>
    </source>
</evidence>
<dbReference type="Proteomes" id="UP001177597">
    <property type="component" value="Chromosome"/>
</dbReference>
<sequence length="67" mass="7876">MMNKLQNFNWYFLPCKGIGLFKWSFFVQQNNKAERPEKQTVIAPDYPTAKRFMAMHTFSVFAGKVPV</sequence>
<dbReference type="AlphaFoldDB" id="A0AA95K868"/>
<reference evidence="1" key="1">
    <citation type="submission" date="2023-04" db="EMBL/GenBank/DDBJ databases">
        <title>Genome dynamics across the evolutionary transition to endosymbiosis.</title>
        <authorList>
            <person name="Siozios S."/>
            <person name="Nadal-Jimenez P."/>
            <person name="Azagi T."/>
            <person name="Sprong H."/>
            <person name="Frost C.L."/>
            <person name="Parratt S.R."/>
            <person name="Taylor G."/>
            <person name="Brettell L."/>
            <person name="Lew K.C."/>
            <person name="Croft L."/>
            <person name="King K.C."/>
            <person name="Brockhurst M.A."/>
            <person name="Hypsa V."/>
            <person name="Novakova E."/>
            <person name="Darby A.C."/>
            <person name="Hurst G.D.D."/>
        </authorList>
    </citation>
    <scope>NUCLEOTIDE SEQUENCE</scope>
    <source>
        <strain evidence="1">AIh</strain>
    </source>
</reference>
<name>A0AA95K868_9GAMM</name>
<proteinExistence type="predicted"/>